<evidence type="ECO:0000313" key="3">
    <source>
        <dbReference type="Proteomes" id="UP000199372"/>
    </source>
</evidence>
<dbReference type="AlphaFoldDB" id="A0A1H8H765"/>
<dbReference type="RefSeq" id="WP_175481715.1">
    <property type="nucleotide sequence ID" value="NZ_FOCM01000004.1"/>
</dbReference>
<dbReference type="Proteomes" id="UP000199372">
    <property type="component" value="Unassembled WGS sequence"/>
</dbReference>
<gene>
    <name evidence="2" type="ORF">SAMN04488011_104321</name>
</gene>
<evidence type="ECO:0000313" key="2">
    <source>
        <dbReference type="EMBL" id="SEN51378.1"/>
    </source>
</evidence>
<keyword evidence="3" id="KW-1185">Reference proteome</keyword>
<sequence>MSRIEPLAITETAPLTGVAGTAMLRTPTGERRAENVQIGDLIVTRHHGLQPVRFIWKRTLAEAVGKDPAAAPIRIAKRAVGPMMPSGPLVLAPDQPVVVPSYLLSGIDGVGGLLKARALAGHSDDVWVDRTMDSATFYDFGFDRHEVICVSGLPVASFRPVADRLAVFDADMRDRLVRRYPQLREKRDPFPCCGYDEAGEDSYMPRAH</sequence>
<dbReference type="InterPro" id="IPR028992">
    <property type="entry name" value="Hedgehog/Intein_dom"/>
</dbReference>
<reference evidence="3" key="1">
    <citation type="submission" date="2016-10" db="EMBL/GenBank/DDBJ databases">
        <authorList>
            <person name="Varghese N."/>
            <person name="Submissions S."/>
        </authorList>
    </citation>
    <scope>NUCLEOTIDE SEQUENCE [LARGE SCALE GENOMIC DNA]</scope>
    <source>
        <strain evidence="3">DSM 26893</strain>
    </source>
</reference>
<protein>
    <submittedName>
        <fullName evidence="2">Hint domain-containing protein</fullName>
    </submittedName>
</protein>
<dbReference type="Pfam" id="PF13403">
    <property type="entry name" value="Hint_2"/>
    <property type="match status" value="1"/>
</dbReference>
<feature type="domain" description="Hedgehog/Intein (Hint)" evidence="1">
    <location>
        <begin position="22"/>
        <end position="160"/>
    </location>
</feature>
<dbReference type="EMBL" id="FOCM01000004">
    <property type="protein sequence ID" value="SEN51378.1"/>
    <property type="molecule type" value="Genomic_DNA"/>
</dbReference>
<organism evidence="2 3">
    <name type="scientific">Palleronia pelagia</name>
    <dbReference type="NCBI Taxonomy" id="387096"/>
    <lineage>
        <taxon>Bacteria</taxon>
        <taxon>Pseudomonadati</taxon>
        <taxon>Pseudomonadota</taxon>
        <taxon>Alphaproteobacteria</taxon>
        <taxon>Rhodobacterales</taxon>
        <taxon>Roseobacteraceae</taxon>
        <taxon>Palleronia</taxon>
    </lineage>
</organism>
<evidence type="ECO:0000259" key="1">
    <source>
        <dbReference type="Pfam" id="PF13403"/>
    </source>
</evidence>
<name>A0A1H8H765_9RHOB</name>
<accession>A0A1H8H765</accession>
<proteinExistence type="predicted"/>